<evidence type="ECO:0000313" key="2">
    <source>
        <dbReference type="Proteomes" id="UP000714275"/>
    </source>
</evidence>
<organism evidence="1 2">
    <name type="scientific">Suillus placidus</name>
    <dbReference type="NCBI Taxonomy" id="48579"/>
    <lineage>
        <taxon>Eukaryota</taxon>
        <taxon>Fungi</taxon>
        <taxon>Dikarya</taxon>
        <taxon>Basidiomycota</taxon>
        <taxon>Agaricomycotina</taxon>
        <taxon>Agaricomycetes</taxon>
        <taxon>Agaricomycetidae</taxon>
        <taxon>Boletales</taxon>
        <taxon>Suillineae</taxon>
        <taxon>Suillaceae</taxon>
        <taxon>Suillus</taxon>
    </lineage>
</organism>
<sequence length="112" mass="12670">MHNALKIDDIIYAILQHVKSSKRDLVNVAMTCSKFSDPALNMLWCEQSSLAPLIMCLPQDTWELARDLTINFSREPVLAEWERVRINASRIRRLTTGSCHIDASNSATVALQ</sequence>
<dbReference type="OrthoDB" id="3041441at2759"/>
<dbReference type="Proteomes" id="UP000714275">
    <property type="component" value="Unassembled WGS sequence"/>
</dbReference>
<dbReference type="EMBL" id="JABBWD010000016">
    <property type="protein sequence ID" value="KAG1778223.1"/>
    <property type="molecule type" value="Genomic_DNA"/>
</dbReference>
<comment type="caution">
    <text evidence="1">The sequence shown here is derived from an EMBL/GenBank/DDBJ whole genome shotgun (WGS) entry which is preliminary data.</text>
</comment>
<gene>
    <name evidence="1" type="ORF">EV702DRAFT_1277964</name>
</gene>
<evidence type="ECO:0008006" key="3">
    <source>
        <dbReference type="Google" id="ProtNLM"/>
    </source>
</evidence>
<reference evidence="1" key="1">
    <citation type="journal article" date="2020" name="New Phytol.">
        <title>Comparative genomics reveals dynamic genome evolution in host specialist ectomycorrhizal fungi.</title>
        <authorList>
            <person name="Lofgren L.A."/>
            <person name="Nguyen N.H."/>
            <person name="Vilgalys R."/>
            <person name="Ruytinx J."/>
            <person name="Liao H.L."/>
            <person name="Branco S."/>
            <person name="Kuo A."/>
            <person name="LaButti K."/>
            <person name="Lipzen A."/>
            <person name="Andreopoulos W."/>
            <person name="Pangilinan J."/>
            <person name="Riley R."/>
            <person name="Hundley H."/>
            <person name="Na H."/>
            <person name="Barry K."/>
            <person name="Grigoriev I.V."/>
            <person name="Stajich J.E."/>
            <person name="Kennedy P.G."/>
        </authorList>
    </citation>
    <scope>NUCLEOTIDE SEQUENCE</scope>
    <source>
        <strain evidence="1">DOB743</strain>
    </source>
</reference>
<protein>
    <recommendedName>
        <fullName evidence="3">F-box domain-containing protein</fullName>
    </recommendedName>
</protein>
<name>A0A9P6ZWU0_9AGAM</name>
<proteinExistence type="predicted"/>
<dbReference type="AlphaFoldDB" id="A0A9P6ZWU0"/>
<evidence type="ECO:0000313" key="1">
    <source>
        <dbReference type="EMBL" id="KAG1778223.1"/>
    </source>
</evidence>
<accession>A0A9P6ZWU0</accession>
<keyword evidence="2" id="KW-1185">Reference proteome</keyword>